<dbReference type="Proteomes" id="UP000324222">
    <property type="component" value="Unassembled WGS sequence"/>
</dbReference>
<sequence>MANLRPTPPRPPPSRPIHFPADLRDAAAVFLRTGATTGPLQPLYVGPFRVLHRGPSVRRFVGLGEVDSPVSCSAHGAAPAPTAAPSSRGGTLAPSSPQGDGTVLPAAAGRHRGDPLLVGAGVLISPPGKPGAAGKPPSTTTHPTCLPAPISSSCQFSRRHHPLWQVKPTP</sequence>
<accession>A0A5B7JS64</accession>
<organism evidence="2 3">
    <name type="scientific">Portunus trituberculatus</name>
    <name type="common">Swimming crab</name>
    <name type="synonym">Neptunus trituberculatus</name>
    <dbReference type="NCBI Taxonomy" id="210409"/>
    <lineage>
        <taxon>Eukaryota</taxon>
        <taxon>Metazoa</taxon>
        <taxon>Ecdysozoa</taxon>
        <taxon>Arthropoda</taxon>
        <taxon>Crustacea</taxon>
        <taxon>Multicrustacea</taxon>
        <taxon>Malacostraca</taxon>
        <taxon>Eumalacostraca</taxon>
        <taxon>Eucarida</taxon>
        <taxon>Decapoda</taxon>
        <taxon>Pleocyemata</taxon>
        <taxon>Brachyura</taxon>
        <taxon>Eubrachyura</taxon>
        <taxon>Portunoidea</taxon>
        <taxon>Portunidae</taxon>
        <taxon>Portuninae</taxon>
        <taxon>Portunus</taxon>
    </lineage>
</organism>
<evidence type="ECO:0000256" key="1">
    <source>
        <dbReference type="SAM" id="MobiDB-lite"/>
    </source>
</evidence>
<proteinExistence type="predicted"/>
<dbReference type="EMBL" id="VSRR010108926">
    <property type="protein sequence ID" value="MPC97186.1"/>
    <property type="molecule type" value="Genomic_DNA"/>
</dbReference>
<reference evidence="2 3" key="1">
    <citation type="submission" date="2019-05" db="EMBL/GenBank/DDBJ databases">
        <title>Another draft genome of Portunus trituberculatus and its Hox gene families provides insights of decapod evolution.</title>
        <authorList>
            <person name="Jeong J.-H."/>
            <person name="Song I."/>
            <person name="Kim S."/>
            <person name="Choi T."/>
            <person name="Kim D."/>
            <person name="Ryu S."/>
            <person name="Kim W."/>
        </authorList>
    </citation>
    <scope>NUCLEOTIDE SEQUENCE [LARGE SCALE GENOMIC DNA]</scope>
    <source>
        <tissue evidence="2">Muscle</tissue>
    </source>
</reference>
<feature type="compositionally biased region" description="Low complexity" evidence="1">
    <location>
        <begin position="73"/>
        <end position="90"/>
    </location>
</feature>
<dbReference type="AlphaFoldDB" id="A0A5B7JS64"/>
<gene>
    <name evidence="2" type="ORF">E2C01_092487</name>
</gene>
<protein>
    <submittedName>
        <fullName evidence="2">Uncharacterized protein</fullName>
    </submittedName>
</protein>
<evidence type="ECO:0000313" key="2">
    <source>
        <dbReference type="EMBL" id="MPC97186.1"/>
    </source>
</evidence>
<feature type="region of interest" description="Disordered" evidence="1">
    <location>
        <begin position="70"/>
        <end position="146"/>
    </location>
</feature>
<comment type="caution">
    <text evidence="2">The sequence shown here is derived from an EMBL/GenBank/DDBJ whole genome shotgun (WGS) entry which is preliminary data.</text>
</comment>
<name>A0A5B7JS64_PORTR</name>
<keyword evidence="3" id="KW-1185">Reference proteome</keyword>
<evidence type="ECO:0000313" key="3">
    <source>
        <dbReference type="Proteomes" id="UP000324222"/>
    </source>
</evidence>